<gene>
    <name evidence="4" type="ORF">DCF19_18020</name>
</gene>
<dbReference type="GO" id="GO:0000160">
    <property type="term" value="P:phosphorelay signal transduction system"/>
    <property type="evidence" value="ECO:0007669"/>
    <property type="project" value="InterPro"/>
</dbReference>
<keyword evidence="1 2" id="KW-0597">Phosphoprotein</keyword>
<dbReference type="InterPro" id="IPR001789">
    <property type="entry name" value="Sig_transdc_resp-reg_receiver"/>
</dbReference>
<dbReference type="SMART" id="SM00448">
    <property type="entry name" value="REC"/>
    <property type="match status" value="1"/>
</dbReference>
<dbReference type="AlphaFoldDB" id="A0A2W4VZJ9"/>
<feature type="modified residue" description="4-aspartylphosphate" evidence="2">
    <location>
        <position position="58"/>
    </location>
</feature>
<dbReference type="EMBL" id="QBML01000028">
    <property type="protein sequence ID" value="PZO37762.1"/>
    <property type="molecule type" value="Genomic_DNA"/>
</dbReference>
<organism evidence="4 5">
    <name type="scientific">Pseudanabaena frigida</name>
    <dbReference type="NCBI Taxonomy" id="945775"/>
    <lineage>
        <taxon>Bacteria</taxon>
        <taxon>Bacillati</taxon>
        <taxon>Cyanobacteriota</taxon>
        <taxon>Cyanophyceae</taxon>
        <taxon>Pseudanabaenales</taxon>
        <taxon>Pseudanabaenaceae</taxon>
        <taxon>Pseudanabaena</taxon>
    </lineage>
</organism>
<proteinExistence type="predicted"/>
<protein>
    <submittedName>
        <fullName evidence="4">Response regulator</fullName>
    </submittedName>
</protein>
<reference evidence="4 5" key="2">
    <citation type="submission" date="2018-06" db="EMBL/GenBank/DDBJ databases">
        <title>Metagenomic assembly of (sub)arctic Cyanobacteria and their associated microbiome from non-axenic cultures.</title>
        <authorList>
            <person name="Baurain D."/>
        </authorList>
    </citation>
    <scope>NUCLEOTIDE SEQUENCE [LARGE SCALE GENOMIC DNA]</scope>
    <source>
        <strain evidence="4">ULC066bin1</strain>
    </source>
</reference>
<reference evidence="4 5" key="1">
    <citation type="submission" date="2018-04" db="EMBL/GenBank/DDBJ databases">
        <authorList>
            <person name="Go L.Y."/>
            <person name="Mitchell J.A."/>
        </authorList>
    </citation>
    <scope>NUCLEOTIDE SEQUENCE [LARGE SCALE GENOMIC DNA]</scope>
    <source>
        <strain evidence="4">ULC066bin1</strain>
    </source>
</reference>
<evidence type="ECO:0000313" key="4">
    <source>
        <dbReference type="EMBL" id="PZO37762.1"/>
    </source>
</evidence>
<feature type="domain" description="Response regulatory" evidence="3">
    <location>
        <begin position="8"/>
        <end position="125"/>
    </location>
</feature>
<dbReference type="Proteomes" id="UP000249467">
    <property type="component" value="Unassembled WGS sequence"/>
</dbReference>
<accession>A0A2W4VZJ9</accession>
<dbReference type="InterPro" id="IPR011006">
    <property type="entry name" value="CheY-like_superfamily"/>
</dbReference>
<evidence type="ECO:0000259" key="3">
    <source>
        <dbReference type="PROSITE" id="PS50110"/>
    </source>
</evidence>
<evidence type="ECO:0000313" key="5">
    <source>
        <dbReference type="Proteomes" id="UP000249467"/>
    </source>
</evidence>
<evidence type="ECO:0000256" key="1">
    <source>
        <dbReference type="ARBA" id="ARBA00022553"/>
    </source>
</evidence>
<dbReference type="Pfam" id="PF00072">
    <property type="entry name" value="Response_reg"/>
    <property type="match status" value="1"/>
</dbReference>
<dbReference type="SUPFAM" id="SSF52172">
    <property type="entry name" value="CheY-like"/>
    <property type="match status" value="1"/>
</dbReference>
<name>A0A2W4VZJ9_9CYAN</name>
<dbReference type="InterPro" id="IPR050595">
    <property type="entry name" value="Bact_response_regulator"/>
</dbReference>
<dbReference type="PANTHER" id="PTHR44591">
    <property type="entry name" value="STRESS RESPONSE REGULATOR PROTEIN 1"/>
    <property type="match status" value="1"/>
</dbReference>
<evidence type="ECO:0000256" key="2">
    <source>
        <dbReference type="PROSITE-ProRule" id="PRU00169"/>
    </source>
</evidence>
<dbReference type="PROSITE" id="PS50110">
    <property type="entry name" value="RESPONSE_REGULATORY"/>
    <property type="match status" value="1"/>
</dbReference>
<comment type="caution">
    <text evidence="4">The sequence shown here is derived from an EMBL/GenBank/DDBJ whole genome shotgun (WGS) entry which is preliminary data.</text>
</comment>
<dbReference type="Gene3D" id="3.40.50.2300">
    <property type="match status" value="1"/>
</dbReference>
<sequence length="127" mass="14362">MIIHSQKNILFICADEYFCDVVQFCIEVFSKWRVIIARSREEALASSAKVKPDVILLDMLTPRVDNFLVLQQLRADPQLADIPVVILTIFSELTQPKNIAQLGVQGAITHPFHSSKITSQISRILGW</sequence>
<dbReference type="PANTHER" id="PTHR44591:SF22">
    <property type="entry name" value="CHEY SUBFAMILY"/>
    <property type="match status" value="1"/>
</dbReference>